<dbReference type="AlphaFoldDB" id="A0A8T1VN97"/>
<keyword evidence="3" id="KW-1185">Reference proteome</keyword>
<organism evidence="2 3">
    <name type="scientific">Phytophthora pseudosyringae</name>
    <dbReference type="NCBI Taxonomy" id="221518"/>
    <lineage>
        <taxon>Eukaryota</taxon>
        <taxon>Sar</taxon>
        <taxon>Stramenopiles</taxon>
        <taxon>Oomycota</taxon>
        <taxon>Peronosporomycetes</taxon>
        <taxon>Peronosporales</taxon>
        <taxon>Peronosporaceae</taxon>
        <taxon>Phytophthora</taxon>
    </lineage>
</organism>
<name>A0A8T1VN97_9STRA</name>
<proteinExistence type="predicted"/>
<accession>A0A8T1VN97</accession>
<sequence>MVAATWGMASDELESIEPERGAMAPPESPVGPESDAEPELLCAVAAFSDEPETDAELAALAELDAADFEEDDDVVAFDEPEAESATAALALLALAEATEDEAADVAALALDDATADDVEAVEAVEAAEAGAEVVVVVVVAPETLEMASAARSRTWSSFMAGAGVRRDTERFRD</sequence>
<reference evidence="2" key="1">
    <citation type="submission" date="2021-02" db="EMBL/GenBank/DDBJ databases">
        <authorList>
            <person name="Palmer J.M."/>
        </authorList>
    </citation>
    <scope>NUCLEOTIDE SEQUENCE</scope>
    <source>
        <strain evidence="2">SCRP734</strain>
    </source>
</reference>
<evidence type="ECO:0000313" key="3">
    <source>
        <dbReference type="Proteomes" id="UP000694044"/>
    </source>
</evidence>
<gene>
    <name evidence="2" type="ORF">PHYPSEUDO_005951</name>
</gene>
<evidence type="ECO:0000256" key="1">
    <source>
        <dbReference type="SAM" id="MobiDB-lite"/>
    </source>
</evidence>
<dbReference type="OrthoDB" id="10590404at2759"/>
<protein>
    <submittedName>
        <fullName evidence="2">Uncharacterized protein</fullName>
    </submittedName>
</protein>
<feature type="region of interest" description="Disordered" evidence="1">
    <location>
        <begin position="1"/>
        <end position="38"/>
    </location>
</feature>
<dbReference type="Proteomes" id="UP000694044">
    <property type="component" value="Unassembled WGS sequence"/>
</dbReference>
<comment type="caution">
    <text evidence="2">The sequence shown here is derived from an EMBL/GenBank/DDBJ whole genome shotgun (WGS) entry which is preliminary data.</text>
</comment>
<evidence type="ECO:0000313" key="2">
    <source>
        <dbReference type="EMBL" id="KAG7381533.1"/>
    </source>
</evidence>
<dbReference type="EMBL" id="JAGDFM010000242">
    <property type="protein sequence ID" value="KAG7381533.1"/>
    <property type="molecule type" value="Genomic_DNA"/>
</dbReference>